<dbReference type="Pfam" id="PF02811">
    <property type="entry name" value="PHP"/>
    <property type="match status" value="1"/>
</dbReference>
<evidence type="ECO:0000256" key="8">
    <source>
        <dbReference type="ARBA" id="ARBA00049244"/>
    </source>
</evidence>
<dbReference type="GO" id="GO:0005737">
    <property type="term" value="C:cytoplasm"/>
    <property type="evidence" value="ECO:0007669"/>
    <property type="project" value="UniProtKB-SubCell"/>
</dbReference>
<dbReference type="Gene3D" id="1.10.150.870">
    <property type="match status" value="1"/>
</dbReference>
<dbReference type="Gene3D" id="3.20.20.140">
    <property type="entry name" value="Metal-dependent hydrolases"/>
    <property type="match status" value="1"/>
</dbReference>
<dbReference type="EC" id="2.7.7.7" evidence="2"/>
<dbReference type="InterPro" id="IPR004805">
    <property type="entry name" value="DnaE2/DnaE/PolC"/>
</dbReference>
<keyword evidence="4 10" id="KW-0808">Transferase</keyword>
<dbReference type="CDD" id="cd04485">
    <property type="entry name" value="DnaE_OBF"/>
    <property type="match status" value="1"/>
</dbReference>
<dbReference type="OrthoDB" id="9803237at2"/>
<dbReference type="InterPro" id="IPR041931">
    <property type="entry name" value="DNA_pol3_alpha_thumb_dom"/>
</dbReference>
<keyword evidence="11" id="KW-1185">Reference proteome</keyword>
<evidence type="ECO:0000256" key="7">
    <source>
        <dbReference type="ARBA" id="ARBA00022932"/>
    </source>
</evidence>
<dbReference type="KEGG" id="tsu:Tresu_0469"/>
<dbReference type="GO" id="GO:0006260">
    <property type="term" value="P:DNA replication"/>
    <property type="evidence" value="ECO:0007669"/>
    <property type="project" value="UniProtKB-KW"/>
</dbReference>
<dbReference type="Pfam" id="PF07733">
    <property type="entry name" value="DNA_pol3_alpha"/>
    <property type="match status" value="1"/>
</dbReference>
<dbReference type="GeneID" id="302997684"/>
<protein>
    <recommendedName>
        <fullName evidence="3">DNA polymerase III subunit alpha</fullName>
        <ecNumber evidence="2">2.7.7.7</ecNumber>
    </recommendedName>
</protein>
<evidence type="ECO:0000256" key="1">
    <source>
        <dbReference type="ARBA" id="ARBA00004496"/>
    </source>
</evidence>
<dbReference type="SMART" id="SM00481">
    <property type="entry name" value="POLIIIAc"/>
    <property type="match status" value="1"/>
</dbReference>
<dbReference type="Proteomes" id="UP000006852">
    <property type="component" value="Chromosome"/>
</dbReference>
<dbReference type="CDD" id="cd12113">
    <property type="entry name" value="PHP_PolIIIA_DnaE3"/>
    <property type="match status" value="1"/>
</dbReference>
<dbReference type="NCBIfam" id="NF004226">
    <property type="entry name" value="PRK05673.1"/>
    <property type="match status" value="1"/>
</dbReference>
<dbReference type="GO" id="GO:0003676">
    <property type="term" value="F:nucleic acid binding"/>
    <property type="evidence" value="ECO:0007669"/>
    <property type="project" value="InterPro"/>
</dbReference>
<dbReference type="Pfam" id="PF14579">
    <property type="entry name" value="HHH_6"/>
    <property type="match status" value="1"/>
</dbReference>
<dbReference type="AlphaFoldDB" id="F2NXV1"/>
<dbReference type="InterPro" id="IPR004013">
    <property type="entry name" value="PHP_dom"/>
</dbReference>
<dbReference type="RefSeq" id="WP_013700728.1">
    <property type="nucleotide sequence ID" value="NC_015385.1"/>
</dbReference>
<dbReference type="InterPro" id="IPR011708">
    <property type="entry name" value="DNA_pol3_alpha_NTPase_dom"/>
</dbReference>
<dbReference type="eggNOG" id="COG0587">
    <property type="taxonomic scope" value="Bacteria"/>
</dbReference>
<dbReference type="InterPro" id="IPR040982">
    <property type="entry name" value="DNA_pol3_finger"/>
</dbReference>
<evidence type="ECO:0000256" key="6">
    <source>
        <dbReference type="ARBA" id="ARBA00022705"/>
    </source>
</evidence>
<dbReference type="InterPro" id="IPR016195">
    <property type="entry name" value="Pol/histidinol_Pase-like"/>
</dbReference>
<dbReference type="SUPFAM" id="SSF89550">
    <property type="entry name" value="PHP domain-like"/>
    <property type="match status" value="1"/>
</dbReference>
<keyword evidence="7" id="KW-0239">DNA-directed DNA polymerase</keyword>
<reference evidence="10 11" key="1">
    <citation type="journal article" date="2011" name="Stand. Genomic Sci.">
        <title>Complete genome sequence of Treponema succinifaciens type strain (6091).</title>
        <authorList>
            <person name="Han C."/>
            <person name="Gronow S."/>
            <person name="Teshima H."/>
            <person name="Lapidus A."/>
            <person name="Nolan M."/>
            <person name="Lucas S."/>
            <person name="Hammon N."/>
            <person name="Deshpande S."/>
            <person name="Cheng J.F."/>
            <person name="Zeytun A."/>
            <person name="Tapia R."/>
            <person name="Goodwin L."/>
            <person name="Pitluck S."/>
            <person name="Liolios K."/>
            <person name="Pagani I."/>
            <person name="Ivanova N."/>
            <person name="Mavromatis K."/>
            <person name="Mikhailova N."/>
            <person name="Huntemann M."/>
            <person name="Pati A."/>
            <person name="Chen A."/>
            <person name="Palaniappan K."/>
            <person name="Land M."/>
            <person name="Hauser L."/>
            <person name="Brambilla E.M."/>
            <person name="Rohde M."/>
            <person name="Goker M."/>
            <person name="Woyke T."/>
            <person name="Bristow J."/>
            <person name="Eisen J.A."/>
            <person name="Markowitz V."/>
            <person name="Hugenholtz P."/>
            <person name="Kyrpides N.C."/>
            <person name="Klenk H.P."/>
            <person name="Detter J.C."/>
        </authorList>
    </citation>
    <scope>NUCLEOTIDE SEQUENCE [LARGE SCALE GENOMIC DNA]</scope>
    <source>
        <strain evidence="11">ATCC 33096 / DSM 2489 / 6091</strain>
    </source>
</reference>
<dbReference type="PANTHER" id="PTHR32294:SF0">
    <property type="entry name" value="DNA POLYMERASE III SUBUNIT ALPHA"/>
    <property type="match status" value="1"/>
</dbReference>
<comment type="subcellular location">
    <subcellularLocation>
        <location evidence="1">Cytoplasm</location>
    </subcellularLocation>
</comment>
<evidence type="ECO:0000256" key="4">
    <source>
        <dbReference type="ARBA" id="ARBA00022679"/>
    </source>
</evidence>
<name>F2NXV1_TRES6</name>
<dbReference type="GO" id="GO:0003887">
    <property type="term" value="F:DNA-directed DNA polymerase activity"/>
    <property type="evidence" value="ECO:0007669"/>
    <property type="project" value="UniProtKB-KW"/>
</dbReference>
<sequence length="1213" mass="137420">MADYHKFPDAPEGTPVSNFVHLHVHSDYSILDGASKIDTLVARAKELNMPALALTDHGNMFGSLNFEKLCHVNGINPIVGEEFYVAWGSHTEHNDVPFGRNGKNSHYFHLILLCENQTGYKNMSWLSSIAYTEGLYYGKPRIDFELLKKYHEGLICLSACIQGELPQLLLNGREEDAYRVAKEYKELFGPDRYYIEIQDHGLDEQKEVAVNLIKLSKDLDIPLVLTNDVHYCNKDDAEAQDALRCIGFKKLLDEPHQTMGGGRKEWYLKTEQEMSILFPNYPEAMANTIKIANMCNLTIHQYTTPELKGCLPRFSLPIEFQKHEDYTENQDDYVRCLVEKGLRVRYPEITQAIRRRCEYELGIIFKMGFSGYFLIVWEFINWAKEHGIPIGPGRGSGAGSLVAYCMTITDIDPFRFKLIFERFLNPERVSMPDFDIDMDFDFRQNIIQHTRETYGEPQVGHIVTFGTLKPKNCLADVGRILNIPLSIVTKVKACIPDNPKAKLKNALEPPTDKFPDGGQLIPISENPETTIGLDKKTFDRWIALCKKLEGLIRNTGLHASGMVIGLTALPDWAPVFKDPKTGEVAVQYTMDIIEPCGLVKFDYLGLKTLSLIRYAENIINKHKKPDEPEFKTENVSETDSETFDLFCRGDSVAIFQFESPGMQKILRQCQPRCVEELVALNALYRPGPLDYIPQYIEGKWKPETVHYPDPCLEGILKETYGVMVYQEQVMQVAQKIAGFSLGGADMLRRAMGKKKLEVLMGKKVEFEEGAIKQGYTKEHADEIFDIMVPFAGYGFNKSHAAAYTVLAYRTGWLKTHKKAEFMAANLTNEITSTDTLPEYIEEARKMGIPVDPPDVNRSDSIFDVIDGHIVFGLKGIKGMGEGAARAIVEEREKNGPYKSFVDFIERLSSKDVNKKAIEVLIKTGAFDNLGQNRATLTMNFERVIEYEDKKNASKEYGQASLFEDAGIKEFEDFKFEECEDLPKMERLNMEKELIGCFVSGHPLDDYKTAIETCATCNSENIERWAKIDKAEKASLESSGRSSWQSRNSGKTYIAIGMLQDLKIIMTKKGKQMAFAKLADYKGFIDVTFFPPVWEKYSSQIEAEKVYAFKGKVDGKREVPSFLVESIEDIATLQQKAISSIHIQLEQGFSSVKEIAPLRDILFGGTGTLLVYFHIEIDGKTYVVKANTQLTVPNTKEYIDSLKDISGVNEVWTE</sequence>
<dbReference type="InterPro" id="IPR004365">
    <property type="entry name" value="NA-bd_OB_tRNA"/>
</dbReference>
<dbReference type="InterPro" id="IPR010994">
    <property type="entry name" value="RuvA_2-like"/>
</dbReference>
<dbReference type="Pfam" id="PF17657">
    <property type="entry name" value="DNA_pol3_finger"/>
    <property type="match status" value="1"/>
</dbReference>
<dbReference type="NCBIfam" id="TIGR00594">
    <property type="entry name" value="polc"/>
    <property type="match status" value="1"/>
</dbReference>
<gene>
    <name evidence="10" type="ordered locus">Tresu_0469</name>
</gene>
<evidence type="ECO:0000256" key="3">
    <source>
        <dbReference type="ARBA" id="ARBA00019114"/>
    </source>
</evidence>
<dbReference type="GO" id="GO:0008408">
    <property type="term" value="F:3'-5' exonuclease activity"/>
    <property type="evidence" value="ECO:0007669"/>
    <property type="project" value="InterPro"/>
</dbReference>
<evidence type="ECO:0000313" key="11">
    <source>
        <dbReference type="Proteomes" id="UP000006852"/>
    </source>
</evidence>
<evidence type="ECO:0000256" key="2">
    <source>
        <dbReference type="ARBA" id="ARBA00012417"/>
    </source>
</evidence>
<comment type="catalytic activity">
    <reaction evidence="8">
        <text>DNA(n) + a 2'-deoxyribonucleoside 5'-triphosphate = DNA(n+1) + diphosphate</text>
        <dbReference type="Rhea" id="RHEA:22508"/>
        <dbReference type="Rhea" id="RHEA-COMP:17339"/>
        <dbReference type="Rhea" id="RHEA-COMP:17340"/>
        <dbReference type="ChEBI" id="CHEBI:33019"/>
        <dbReference type="ChEBI" id="CHEBI:61560"/>
        <dbReference type="ChEBI" id="CHEBI:173112"/>
        <dbReference type="EC" id="2.7.7.7"/>
    </reaction>
</comment>
<feature type="domain" description="Polymerase/histidinol phosphatase N-terminal" evidence="9">
    <location>
        <begin position="20"/>
        <end position="87"/>
    </location>
</feature>
<proteinExistence type="predicted"/>
<evidence type="ECO:0000313" key="10">
    <source>
        <dbReference type="EMBL" id="AEB13421.1"/>
    </source>
</evidence>
<evidence type="ECO:0000259" key="9">
    <source>
        <dbReference type="SMART" id="SM00481"/>
    </source>
</evidence>
<accession>F2NXV1</accession>
<dbReference type="InterPro" id="IPR029460">
    <property type="entry name" value="DNAPol_HHH"/>
</dbReference>
<dbReference type="HOGENOM" id="CLU_001600_0_0_12"/>
<dbReference type="Gene3D" id="1.10.10.1600">
    <property type="entry name" value="Bacterial DNA polymerase III alpha subunit, thumb domain"/>
    <property type="match status" value="1"/>
</dbReference>
<dbReference type="InterPro" id="IPR003141">
    <property type="entry name" value="Pol/His_phosphatase_N"/>
</dbReference>
<reference evidence="11" key="2">
    <citation type="submission" date="2011-04" db="EMBL/GenBank/DDBJ databases">
        <title>The complete genome of chromosome of Treponema succinifaciens DSM 2489.</title>
        <authorList>
            <person name="Lucas S."/>
            <person name="Copeland A."/>
            <person name="Lapidus A."/>
            <person name="Bruce D."/>
            <person name="Goodwin L."/>
            <person name="Pitluck S."/>
            <person name="Peters L."/>
            <person name="Kyrpides N."/>
            <person name="Mavromatis K."/>
            <person name="Ivanova N."/>
            <person name="Ovchinnikova G."/>
            <person name="Teshima H."/>
            <person name="Detter J.C."/>
            <person name="Tapia R."/>
            <person name="Han C."/>
            <person name="Land M."/>
            <person name="Hauser L."/>
            <person name="Markowitz V."/>
            <person name="Cheng J.-F."/>
            <person name="Hugenholtz P."/>
            <person name="Woyke T."/>
            <person name="Wu D."/>
            <person name="Gronow S."/>
            <person name="Wellnitz S."/>
            <person name="Brambilla E."/>
            <person name="Klenk H.-P."/>
            <person name="Eisen J.A."/>
        </authorList>
    </citation>
    <scope>NUCLEOTIDE SEQUENCE [LARGE SCALE GENOMIC DNA]</scope>
    <source>
        <strain evidence="11">ATCC 33096 / DSM 2489 / 6091</strain>
    </source>
</reference>
<keyword evidence="5 10" id="KW-0548">Nucleotidyltransferase</keyword>
<keyword evidence="6" id="KW-0235">DNA replication</keyword>
<dbReference type="Pfam" id="PF01336">
    <property type="entry name" value="tRNA_anti-codon"/>
    <property type="match status" value="1"/>
</dbReference>
<evidence type="ECO:0000256" key="5">
    <source>
        <dbReference type="ARBA" id="ARBA00022695"/>
    </source>
</evidence>
<organism evidence="10 11">
    <name type="scientific">Treponema succinifaciens (strain ATCC 33096 / DSM 2489 / 6091)</name>
    <dbReference type="NCBI Taxonomy" id="869209"/>
    <lineage>
        <taxon>Bacteria</taxon>
        <taxon>Pseudomonadati</taxon>
        <taxon>Spirochaetota</taxon>
        <taxon>Spirochaetia</taxon>
        <taxon>Spirochaetales</taxon>
        <taxon>Treponemataceae</taxon>
        <taxon>Treponema</taxon>
    </lineage>
</organism>
<dbReference type="EMBL" id="CP002631">
    <property type="protein sequence ID" value="AEB13421.1"/>
    <property type="molecule type" value="Genomic_DNA"/>
</dbReference>
<dbReference type="PANTHER" id="PTHR32294">
    <property type="entry name" value="DNA POLYMERASE III SUBUNIT ALPHA"/>
    <property type="match status" value="1"/>
</dbReference>
<dbReference type="SUPFAM" id="SSF47781">
    <property type="entry name" value="RuvA domain 2-like"/>
    <property type="match status" value="1"/>
</dbReference>
<dbReference type="STRING" id="869209.Tresu_0469"/>